<gene>
    <name evidence="2" type="ORF">BDP55DRAFT_631464</name>
</gene>
<accession>A0AAJ0ALV9</accession>
<evidence type="ECO:0000313" key="2">
    <source>
        <dbReference type="EMBL" id="KAK1676301.1"/>
    </source>
</evidence>
<dbReference type="GeneID" id="85456810"/>
<organism evidence="2 3">
    <name type="scientific">Colletotrichum godetiae</name>
    <dbReference type="NCBI Taxonomy" id="1209918"/>
    <lineage>
        <taxon>Eukaryota</taxon>
        <taxon>Fungi</taxon>
        <taxon>Dikarya</taxon>
        <taxon>Ascomycota</taxon>
        <taxon>Pezizomycotina</taxon>
        <taxon>Sordariomycetes</taxon>
        <taxon>Hypocreomycetidae</taxon>
        <taxon>Glomerellales</taxon>
        <taxon>Glomerellaceae</taxon>
        <taxon>Colletotrichum</taxon>
        <taxon>Colletotrichum acutatum species complex</taxon>
    </lineage>
</organism>
<feature type="compositionally biased region" description="Polar residues" evidence="1">
    <location>
        <begin position="157"/>
        <end position="168"/>
    </location>
</feature>
<proteinExistence type="predicted"/>
<evidence type="ECO:0000313" key="3">
    <source>
        <dbReference type="Proteomes" id="UP001224890"/>
    </source>
</evidence>
<evidence type="ECO:0000256" key="1">
    <source>
        <dbReference type="SAM" id="MobiDB-lite"/>
    </source>
</evidence>
<name>A0AAJ0ALV9_9PEZI</name>
<dbReference type="EMBL" id="JAHMHR010000018">
    <property type="protein sequence ID" value="KAK1676301.1"/>
    <property type="molecule type" value="Genomic_DNA"/>
</dbReference>
<feature type="compositionally biased region" description="Basic residues" evidence="1">
    <location>
        <begin position="173"/>
        <end position="187"/>
    </location>
</feature>
<dbReference type="RefSeq" id="XP_060430304.1">
    <property type="nucleotide sequence ID" value="XM_060572284.1"/>
</dbReference>
<protein>
    <submittedName>
        <fullName evidence="2">Uncharacterized protein</fullName>
    </submittedName>
</protein>
<dbReference type="AlphaFoldDB" id="A0AAJ0ALV9"/>
<dbReference type="Proteomes" id="UP001224890">
    <property type="component" value="Unassembled WGS sequence"/>
</dbReference>
<sequence>MSTPVFSKPADPSILQTETSAVRPYRTWAEAASYNDCREQKVLGTYFVVILWPGHDVPVTPSTKGERPMAFDLDRKSGESRLDVPGIAAFMVPFFVCLRVKGRILISYHLQDCCAPFNLTISSIEPSELQSHLLVMGSSRKNSQPAPAPSPVDDETSSMTARSGSPSRSNSKTTKKNKTGHRKGKKSSKNEHIDEDISYMGTQFT</sequence>
<reference evidence="2" key="1">
    <citation type="submission" date="2021-06" db="EMBL/GenBank/DDBJ databases">
        <title>Comparative genomics, transcriptomics and evolutionary studies reveal genomic signatures of adaptation to plant cell wall in hemibiotrophic fungi.</title>
        <authorList>
            <consortium name="DOE Joint Genome Institute"/>
            <person name="Baroncelli R."/>
            <person name="Diaz J.F."/>
            <person name="Benocci T."/>
            <person name="Peng M."/>
            <person name="Battaglia E."/>
            <person name="Haridas S."/>
            <person name="Andreopoulos W."/>
            <person name="Labutti K."/>
            <person name="Pangilinan J."/>
            <person name="Floch G.L."/>
            <person name="Makela M.R."/>
            <person name="Henrissat B."/>
            <person name="Grigoriev I.V."/>
            <person name="Crouch J.A."/>
            <person name="De Vries R.P."/>
            <person name="Sukno S.A."/>
            <person name="Thon M.R."/>
        </authorList>
    </citation>
    <scope>NUCLEOTIDE SEQUENCE</scope>
    <source>
        <strain evidence="2">CBS 193.32</strain>
    </source>
</reference>
<comment type="caution">
    <text evidence="2">The sequence shown here is derived from an EMBL/GenBank/DDBJ whole genome shotgun (WGS) entry which is preliminary data.</text>
</comment>
<keyword evidence="3" id="KW-1185">Reference proteome</keyword>
<feature type="region of interest" description="Disordered" evidence="1">
    <location>
        <begin position="139"/>
        <end position="205"/>
    </location>
</feature>